<comment type="caution">
    <text evidence="10">The sequence shown here is derived from an EMBL/GenBank/DDBJ whole genome shotgun (WGS) entry which is preliminary data.</text>
</comment>
<gene>
    <name evidence="10" type="ORF">US67_C0078G0001</name>
</gene>
<dbReference type="PANTHER" id="PTHR43740:SF2">
    <property type="entry name" value="LEUCINE--TRNA LIGASE, MITOCHONDRIAL"/>
    <property type="match status" value="1"/>
</dbReference>
<feature type="non-terminal residue" evidence="10">
    <location>
        <position position="1"/>
    </location>
</feature>
<keyword evidence="3 10" id="KW-0436">Ligase</keyword>
<comment type="catalytic activity">
    <reaction evidence="8">
        <text>tRNA(Leu) + L-leucine + ATP = L-leucyl-tRNA(Leu) + AMP + diphosphate</text>
        <dbReference type="Rhea" id="RHEA:11688"/>
        <dbReference type="Rhea" id="RHEA-COMP:9613"/>
        <dbReference type="Rhea" id="RHEA-COMP:9622"/>
        <dbReference type="ChEBI" id="CHEBI:30616"/>
        <dbReference type="ChEBI" id="CHEBI:33019"/>
        <dbReference type="ChEBI" id="CHEBI:57427"/>
        <dbReference type="ChEBI" id="CHEBI:78442"/>
        <dbReference type="ChEBI" id="CHEBI:78494"/>
        <dbReference type="ChEBI" id="CHEBI:456215"/>
        <dbReference type="EC" id="6.1.1.4"/>
    </reaction>
</comment>
<dbReference type="PANTHER" id="PTHR43740">
    <property type="entry name" value="LEUCYL-TRNA SYNTHETASE"/>
    <property type="match status" value="1"/>
</dbReference>
<keyword evidence="5" id="KW-0067">ATP-binding</keyword>
<dbReference type="GO" id="GO:0004823">
    <property type="term" value="F:leucine-tRNA ligase activity"/>
    <property type="evidence" value="ECO:0007669"/>
    <property type="project" value="UniProtKB-EC"/>
</dbReference>
<evidence type="ECO:0000256" key="7">
    <source>
        <dbReference type="ARBA" id="ARBA00023146"/>
    </source>
</evidence>
<keyword evidence="7" id="KW-0030">Aminoacyl-tRNA synthetase</keyword>
<keyword evidence="6" id="KW-0648">Protein biosynthesis</keyword>
<evidence type="ECO:0000256" key="6">
    <source>
        <dbReference type="ARBA" id="ARBA00022917"/>
    </source>
</evidence>
<dbReference type="InterPro" id="IPR002302">
    <property type="entry name" value="Leu-tRNA-ligase"/>
</dbReference>
<reference evidence="10 11" key="1">
    <citation type="journal article" date="2015" name="Nature">
        <title>rRNA introns, odd ribosomes, and small enigmatic genomes across a large radiation of phyla.</title>
        <authorList>
            <person name="Brown C.T."/>
            <person name="Hug L.A."/>
            <person name="Thomas B.C."/>
            <person name="Sharon I."/>
            <person name="Castelle C.J."/>
            <person name="Singh A."/>
            <person name="Wilkins M.J."/>
            <person name="Williams K.H."/>
            <person name="Banfield J.F."/>
        </authorList>
    </citation>
    <scope>NUCLEOTIDE SEQUENCE [LARGE SCALE GENOMIC DNA]</scope>
</reference>
<organism evidence="10 11">
    <name type="scientific">Candidatus Woesebacteria bacterium GW2011_GWD1_38_10</name>
    <dbReference type="NCBI Taxonomy" id="1618592"/>
    <lineage>
        <taxon>Bacteria</taxon>
        <taxon>Candidatus Woeseibacteriota</taxon>
    </lineage>
</organism>
<comment type="similarity">
    <text evidence="1">Belongs to the class-I aminoacyl-tRNA synthetase family.</text>
</comment>
<dbReference type="InterPro" id="IPR009080">
    <property type="entry name" value="tRNAsynth_Ia_anticodon-bd"/>
</dbReference>
<evidence type="ECO:0000256" key="4">
    <source>
        <dbReference type="ARBA" id="ARBA00022741"/>
    </source>
</evidence>
<evidence type="ECO:0000259" key="9">
    <source>
        <dbReference type="Pfam" id="PF08264"/>
    </source>
</evidence>
<keyword evidence="4" id="KW-0547">Nucleotide-binding</keyword>
<dbReference type="GO" id="GO:0006429">
    <property type="term" value="P:leucyl-tRNA aminoacylation"/>
    <property type="evidence" value="ECO:0007669"/>
    <property type="project" value="InterPro"/>
</dbReference>
<evidence type="ECO:0000256" key="3">
    <source>
        <dbReference type="ARBA" id="ARBA00022598"/>
    </source>
</evidence>
<dbReference type="Gene3D" id="1.10.730.10">
    <property type="entry name" value="Isoleucyl-tRNA Synthetase, Domain 1"/>
    <property type="match status" value="1"/>
</dbReference>
<dbReference type="InterPro" id="IPR013155">
    <property type="entry name" value="M/V/L/I-tRNA-synth_anticd-bd"/>
</dbReference>
<dbReference type="Proteomes" id="UP000034366">
    <property type="component" value="Unassembled WGS sequence"/>
</dbReference>
<sequence>TPHLAEEVWQKLNGQMAKLSNGYGNKQQFNNLTIKQFKSVHTQLWPSYDPKLTVEEKITIPIQINGKLRGTIEIDRDKIDDEKFVLLESKYNKVVQKWLAEGKVIKEIYVHGRLVNFVVR</sequence>
<evidence type="ECO:0000313" key="11">
    <source>
        <dbReference type="Proteomes" id="UP000034366"/>
    </source>
</evidence>
<evidence type="ECO:0000313" key="10">
    <source>
        <dbReference type="EMBL" id="KKQ46524.1"/>
    </source>
</evidence>
<name>A0A0G0KBM7_9BACT</name>
<proteinExistence type="inferred from homology"/>
<evidence type="ECO:0000256" key="2">
    <source>
        <dbReference type="ARBA" id="ARBA00013164"/>
    </source>
</evidence>
<protein>
    <recommendedName>
        <fullName evidence="2">leucine--tRNA ligase</fullName>
        <ecNumber evidence="2">6.1.1.4</ecNumber>
    </recommendedName>
</protein>
<dbReference type="Pfam" id="PF08264">
    <property type="entry name" value="Anticodon_1"/>
    <property type="match status" value="1"/>
</dbReference>
<dbReference type="EMBL" id="LBTW01000078">
    <property type="protein sequence ID" value="KKQ46524.1"/>
    <property type="molecule type" value="Genomic_DNA"/>
</dbReference>
<feature type="domain" description="Methionyl/Valyl/Leucyl/Isoleucyl-tRNA synthetase anticodon-binding" evidence="9">
    <location>
        <begin position="1"/>
        <end position="78"/>
    </location>
</feature>
<dbReference type="AlphaFoldDB" id="A0A0G0KBM7"/>
<dbReference type="EC" id="6.1.1.4" evidence="2"/>
<dbReference type="GO" id="GO:0005524">
    <property type="term" value="F:ATP binding"/>
    <property type="evidence" value="ECO:0007669"/>
    <property type="project" value="UniProtKB-KW"/>
</dbReference>
<dbReference type="SUPFAM" id="SSF47323">
    <property type="entry name" value="Anticodon-binding domain of a subclass of class I aminoacyl-tRNA synthetases"/>
    <property type="match status" value="1"/>
</dbReference>
<evidence type="ECO:0000256" key="5">
    <source>
        <dbReference type="ARBA" id="ARBA00022840"/>
    </source>
</evidence>
<accession>A0A0G0KBM7</accession>
<evidence type="ECO:0000256" key="8">
    <source>
        <dbReference type="ARBA" id="ARBA00047469"/>
    </source>
</evidence>
<dbReference type="PATRIC" id="fig|1618592.3.peg.950"/>
<evidence type="ECO:0000256" key="1">
    <source>
        <dbReference type="ARBA" id="ARBA00005594"/>
    </source>
</evidence>